<keyword evidence="3" id="KW-1185">Reference proteome</keyword>
<gene>
    <name evidence="2" type="ORF">CesoFtcFv8_025678</name>
</gene>
<feature type="compositionally biased region" description="Basic and acidic residues" evidence="1">
    <location>
        <begin position="113"/>
        <end position="130"/>
    </location>
</feature>
<feature type="region of interest" description="Disordered" evidence="1">
    <location>
        <begin position="100"/>
        <end position="137"/>
    </location>
</feature>
<sequence>MKEDVASLAGRCAATSKQLQPQHTVAAADPQKKQPGDDDDDGGGDGGNNNKIEIVKGSGVFCRRDAWKASIHTTRTAMVRTLLLGTFPLEACFRATLTVASQSEVTGSSWKPGPRDKGGHNRGNNEEVATHNEGPAG</sequence>
<protein>
    <submittedName>
        <fullName evidence="2">Uncharacterized protein</fullName>
    </submittedName>
</protein>
<evidence type="ECO:0000313" key="2">
    <source>
        <dbReference type="EMBL" id="KAK5876311.1"/>
    </source>
</evidence>
<feature type="region of interest" description="Disordered" evidence="1">
    <location>
        <begin position="1"/>
        <end position="52"/>
    </location>
</feature>
<dbReference type="Proteomes" id="UP001335648">
    <property type="component" value="Unassembled WGS sequence"/>
</dbReference>
<feature type="compositionally biased region" description="Polar residues" evidence="1">
    <location>
        <begin position="100"/>
        <end position="109"/>
    </location>
</feature>
<dbReference type="EMBL" id="JAULUE010002067">
    <property type="protein sequence ID" value="KAK5876311.1"/>
    <property type="molecule type" value="Genomic_DNA"/>
</dbReference>
<evidence type="ECO:0000256" key="1">
    <source>
        <dbReference type="SAM" id="MobiDB-lite"/>
    </source>
</evidence>
<evidence type="ECO:0000313" key="3">
    <source>
        <dbReference type="Proteomes" id="UP001335648"/>
    </source>
</evidence>
<comment type="caution">
    <text evidence="2">The sequence shown here is derived from an EMBL/GenBank/DDBJ whole genome shotgun (WGS) entry which is preliminary data.</text>
</comment>
<organism evidence="2 3">
    <name type="scientific">Champsocephalus esox</name>
    <name type="common">pike icefish</name>
    <dbReference type="NCBI Taxonomy" id="159716"/>
    <lineage>
        <taxon>Eukaryota</taxon>
        <taxon>Metazoa</taxon>
        <taxon>Chordata</taxon>
        <taxon>Craniata</taxon>
        <taxon>Vertebrata</taxon>
        <taxon>Euteleostomi</taxon>
        <taxon>Actinopterygii</taxon>
        <taxon>Neopterygii</taxon>
        <taxon>Teleostei</taxon>
        <taxon>Neoteleostei</taxon>
        <taxon>Acanthomorphata</taxon>
        <taxon>Eupercaria</taxon>
        <taxon>Perciformes</taxon>
        <taxon>Notothenioidei</taxon>
        <taxon>Channichthyidae</taxon>
        <taxon>Champsocephalus</taxon>
    </lineage>
</organism>
<reference evidence="2 3" key="1">
    <citation type="journal article" date="2023" name="Mol. Biol. Evol.">
        <title>Genomics of Secondarily Temperate Adaptation in the Only Non-Antarctic Icefish.</title>
        <authorList>
            <person name="Rivera-Colon A.G."/>
            <person name="Rayamajhi N."/>
            <person name="Minhas B.F."/>
            <person name="Madrigal G."/>
            <person name="Bilyk K.T."/>
            <person name="Yoon V."/>
            <person name="Hune M."/>
            <person name="Gregory S."/>
            <person name="Cheng C.H.C."/>
            <person name="Catchen J.M."/>
        </authorList>
    </citation>
    <scope>NUCLEOTIDE SEQUENCE [LARGE SCALE GENOMIC DNA]</scope>
    <source>
        <strain evidence="2">JC2023a</strain>
    </source>
</reference>
<accession>A0AAN8B0T8</accession>
<dbReference type="AlphaFoldDB" id="A0AAN8B0T8"/>
<name>A0AAN8B0T8_9TELE</name>
<proteinExistence type="predicted"/>